<dbReference type="AlphaFoldDB" id="A0A1X4XZL9"/>
<comment type="caution">
    <text evidence="1">The sequence shown here is derived from an EMBL/GenBank/DDBJ whole genome shotgun (WGS) entry which is preliminary data.</text>
</comment>
<reference evidence="1 2" key="1">
    <citation type="journal article" date="2017" name="Front. Microbiol.">
        <title>Genome Sequence of Desulfurella amilsii Strain TR1 and Comparative Genomics of Desulfurellaceae Family.</title>
        <authorList>
            <person name="Florentino A.P."/>
            <person name="Stams A.J."/>
            <person name="Sanchez-Andrea I."/>
        </authorList>
    </citation>
    <scope>NUCLEOTIDE SEQUENCE [LARGE SCALE GENOMIC DNA]</scope>
    <source>
        <strain evidence="1 2">TR1</strain>
    </source>
</reference>
<protein>
    <submittedName>
        <fullName evidence="1">Uncharacterized protein</fullName>
    </submittedName>
</protein>
<proteinExistence type="predicted"/>
<evidence type="ECO:0000313" key="2">
    <source>
        <dbReference type="Proteomes" id="UP000194141"/>
    </source>
</evidence>
<dbReference type="Proteomes" id="UP000194141">
    <property type="component" value="Unassembled WGS sequence"/>
</dbReference>
<sequence length="51" mass="5916">MKQVKTGFDLKVYTKCVCGFSARIGSIYRVIAFINQVSHRAKNQIFKFLIF</sequence>
<name>A0A1X4XZL9_9BACT</name>
<organism evidence="1 2">
    <name type="scientific">Desulfurella amilsii</name>
    <dbReference type="NCBI Taxonomy" id="1562698"/>
    <lineage>
        <taxon>Bacteria</taxon>
        <taxon>Pseudomonadati</taxon>
        <taxon>Campylobacterota</taxon>
        <taxon>Desulfurellia</taxon>
        <taxon>Desulfurellales</taxon>
        <taxon>Desulfurellaceae</taxon>
        <taxon>Desulfurella</taxon>
    </lineage>
</organism>
<gene>
    <name evidence="1" type="ORF">DESAMIL20_76</name>
</gene>
<accession>A0A1X4XZL9</accession>
<evidence type="ECO:0000313" key="1">
    <source>
        <dbReference type="EMBL" id="OSS42968.1"/>
    </source>
</evidence>
<dbReference type="EMBL" id="MDSU01000001">
    <property type="protein sequence ID" value="OSS42968.1"/>
    <property type="molecule type" value="Genomic_DNA"/>
</dbReference>
<keyword evidence="2" id="KW-1185">Reference proteome</keyword>